<name>D8S9N4_SELML</name>
<evidence type="ECO:0000313" key="2">
    <source>
        <dbReference type="Proteomes" id="UP000001514"/>
    </source>
</evidence>
<dbReference type="Gramene" id="EFJ18849">
    <property type="protein sequence ID" value="EFJ18849"/>
    <property type="gene ID" value="SELMODRAFT_419668"/>
</dbReference>
<dbReference type="InParanoid" id="D8S9N4"/>
<dbReference type="HOGENOM" id="CLU_1605526_0_0_1"/>
<evidence type="ECO:0008006" key="3">
    <source>
        <dbReference type="Google" id="ProtNLM"/>
    </source>
</evidence>
<proteinExistence type="predicted"/>
<sequence>MSGAATANIHDHLSWNALPFLAPPFWGSHRLDAFPALEFPDGPVKAVPSLPGAPQQRRSSIYRGVTRHGWEAHLWDKSTWNHTQNKKGKVLGSSSSDLISARIQAERQLSMAFQLRDVCHKFVAVDHIIHTKAPCVQLCREIWASTSPTRVDAVPSVHLFKLLLPS</sequence>
<dbReference type="EMBL" id="GL377608">
    <property type="protein sequence ID" value="EFJ18849.1"/>
    <property type="molecule type" value="Genomic_DNA"/>
</dbReference>
<dbReference type="Proteomes" id="UP000001514">
    <property type="component" value="Unassembled WGS sequence"/>
</dbReference>
<gene>
    <name evidence="1" type="ORF">SELMODRAFT_419668</name>
</gene>
<keyword evidence="2" id="KW-1185">Reference proteome</keyword>
<dbReference type="AlphaFoldDB" id="D8S9N4"/>
<protein>
    <recommendedName>
        <fullName evidence="3">AP2/ERF domain-containing protein</fullName>
    </recommendedName>
</protein>
<reference evidence="1 2" key="1">
    <citation type="journal article" date="2011" name="Science">
        <title>The Selaginella genome identifies genetic changes associated with the evolution of vascular plants.</title>
        <authorList>
            <person name="Banks J.A."/>
            <person name="Nishiyama T."/>
            <person name="Hasebe M."/>
            <person name="Bowman J.L."/>
            <person name="Gribskov M."/>
            <person name="dePamphilis C."/>
            <person name="Albert V.A."/>
            <person name="Aono N."/>
            <person name="Aoyama T."/>
            <person name="Ambrose B.A."/>
            <person name="Ashton N.W."/>
            <person name="Axtell M.J."/>
            <person name="Barker E."/>
            <person name="Barker M.S."/>
            <person name="Bennetzen J.L."/>
            <person name="Bonawitz N.D."/>
            <person name="Chapple C."/>
            <person name="Cheng C."/>
            <person name="Correa L.G."/>
            <person name="Dacre M."/>
            <person name="DeBarry J."/>
            <person name="Dreyer I."/>
            <person name="Elias M."/>
            <person name="Engstrom E.M."/>
            <person name="Estelle M."/>
            <person name="Feng L."/>
            <person name="Finet C."/>
            <person name="Floyd S.K."/>
            <person name="Frommer W.B."/>
            <person name="Fujita T."/>
            <person name="Gramzow L."/>
            <person name="Gutensohn M."/>
            <person name="Harholt J."/>
            <person name="Hattori M."/>
            <person name="Heyl A."/>
            <person name="Hirai T."/>
            <person name="Hiwatashi Y."/>
            <person name="Ishikawa M."/>
            <person name="Iwata M."/>
            <person name="Karol K.G."/>
            <person name="Koehler B."/>
            <person name="Kolukisaoglu U."/>
            <person name="Kubo M."/>
            <person name="Kurata T."/>
            <person name="Lalonde S."/>
            <person name="Li K."/>
            <person name="Li Y."/>
            <person name="Litt A."/>
            <person name="Lyons E."/>
            <person name="Manning G."/>
            <person name="Maruyama T."/>
            <person name="Michael T.P."/>
            <person name="Mikami K."/>
            <person name="Miyazaki S."/>
            <person name="Morinaga S."/>
            <person name="Murata T."/>
            <person name="Mueller-Roeber B."/>
            <person name="Nelson D.R."/>
            <person name="Obara M."/>
            <person name="Oguri Y."/>
            <person name="Olmstead R.G."/>
            <person name="Onodera N."/>
            <person name="Petersen B.L."/>
            <person name="Pils B."/>
            <person name="Prigge M."/>
            <person name="Rensing S.A."/>
            <person name="Riano-Pachon D.M."/>
            <person name="Roberts A.W."/>
            <person name="Sato Y."/>
            <person name="Scheller H.V."/>
            <person name="Schulz B."/>
            <person name="Schulz C."/>
            <person name="Shakirov E.V."/>
            <person name="Shibagaki N."/>
            <person name="Shinohara N."/>
            <person name="Shippen D.E."/>
            <person name="Soerensen I."/>
            <person name="Sotooka R."/>
            <person name="Sugimoto N."/>
            <person name="Sugita M."/>
            <person name="Sumikawa N."/>
            <person name="Tanurdzic M."/>
            <person name="Theissen G."/>
            <person name="Ulvskov P."/>
            <person name="Wakazuki S."/>
            <person name="Weng J.K."/>
            <person name="Willats W.W."/>
            <person name="Wipf D."/>
            <person name="Wolf P.G."/>
            <person name="Yang L."/>
            <person name="Zimmer A.D."/>
            <person name="Zhu Q."/>
            <person name="Mitros T."/>
            <person name="Hellsten U."/>
            <person name="Loque D."/>
            <person name="Otillar R."/>
            <person name="Salamov A."/>
            <person name="Schmutz J."/>
            <person name="Shapiro H."/>
            <person name="Lindquist E."/>
            <person name="Lucas S."/>
            <person name="Rokhsar D."/>
            <person name="Grigoriev I.V."/>
        </authorList>
    </citation>
    <scope>NUCLEOTIDE SEQUENCE [LARGE SCALE GENOMIC DNA]</scope>
</reference>
<evidence type="ECO:0000313" key="1">
    <source>
        <dbReference type="EMBL" id="EFJ18849.1"/>
    </source>
</evidence>
<organism evidence="2">
    <name type="scientific">Selaginella moellendorffii</name>
    <name type="common">Spikemoss</name>
    <dbReference type="NCBI Taxonomy" id="88036"/>
    <lineage>
        <taxon>Eukaryota</taxon>
        <taxon>Viridiplantae</taxon>
        <taxon>Streptophyta</taxon>
        <taxon>Embryophyta</taxon>
        <taxon>Tracheophyta</taxon>
        <taxon>Lycopodiopsida</taxon>
        <taxon>Selaginellales</taxon>
        <taxon>Selaginellaceae</taxon>
        <taxon>Selaginella</taxon>
    </lineage>
</organism>
<dbReference type="STRING" id="88036.D8S9N4"/>
<accession>D8S9N4</accession>
<dbReference type="KEGG" id="smo:SELMODRAFT_419668"/>